<comment type="caution">
    <text evidence="8">The sequence shown here is derived from an EMBL/GenBank/DDBJ whole genome shotgun (WGS) entry which is preliminary data.</text>
</comment>
<evidence type="ECO:0000256" key="3">
    <source>
        <dbReference type="ARBA" id="ARBA00022723"/>
    </source>
</evidence>
<dbReference type="PANTHER" id="PTHR32439">
    <property type="entry name" value="FERREDOXIN--NITRITE REDUCTASE, CHLOROPLASTIC"/>
    <property type="match status" value="1"/>
</dbReference>
<feature type="domain" description="Nitrite/Sulfite reductase ferredoxin-like" evidence="7">
    <location>
        <begin position="223"/>
        <end position="285"/>
    </location>
</feature>
<evidence type="ECO:0000259" key="7">
    <source>
        <dbReference type="Pfam" id="PF03460"/>
    </source>
</evidence>
<reference evidence="8 9" key="1">
    <citation type="submission" date="2020-05" db="EMBL/GenBank/DDBJ databases">
        <title>Flexivirga sp. ID2601S isolated from air conditioner.</title>
        <authorList>
            <person name="Kim D.H."/>
        </authorList>
    </citation>
    <scope>NUCLEOTIDE SEQUENCE [LARGE SCALE GENOMIC DNA]</scope>
    <source>
        <strain evidence="8 9">ID2601S</strain>
    </source>
</reference>
<dbReference type="EMBL" id="JABENB010000002">
    <property type="protein sequence ID" value="NNG40443.1"/>
    <property type="molecule type" value="Genomic_DNA"/>
</dbReference>
<dbReference type="SUPFAM" id="SSF55124">
    <property type="entry name" value="Nitrite/Sulfite reductase N-terminal domain-like"/>
    <property type="match status" value="2"/>
</dbReference>
<dbReference type="AlphaFoldDB" id="A0A849AK84"/>
<dbReference type="Gene3D" id="3.90.480.10">
    <property type="entry name" value="Sulfite Reductase Hemoprotein,Domain 2"/>
    <property type="match status" value="1"/>
</dbReference>
<dbReference type="Pfam" id="PF03460">
    <property type="entry name" value="NIR_SIR_ferr"/>
    <property type="match status" value="2"/>
</dbReference>
<dbReference type="InterPro" id="IPR036136">
    <property type="entry name" value="Nit/Sulf_reduc_fer-like_dom_sf"/>
</dbReference>
<feature type="domain" description="Nitrite/Sulfite reductase ferredoxin-like" evidence="7">
    <location>
        <begin position="21"/>
        <end position="70"/>
    </location>
</feature>
<keyword evidence="2" id="KW-0349">Heme</keyword>
<dbReference type="InterPro" id="IPR045854">
    <property type="entry name" value="NO2/SO3_Rdtase_4Fe4S_sf"/>
</dbReference>
<evidence type="ECO:0000313" key="8">
    <source>
        <dbReference type="EMBL" id="NNG40443.1"/>
    </source>
</evidence>
<proteinExistence type="predicted"/>
<keyword evidence="1" id="KW-0004">4Fe-4S</keyword>
<dbReference type="Gene3D" id="3.90.480.20">
    <property type="match status" value="1"/>
</dbReference>
<dbReference type="GO" id="GO:0051539">
    <property type="term" value="F:4 iron, 4 sulfur cluster binding"/>
    <property type="evidence" value="ECO:0007669"/>
    <property type="project" value="UniProtKB-KW"/>
</dbReference>
<dbReference type="InterPro" id="IPR051329">
    <property type="entry name" value="NIR_SIR_4Fe-4S"/>
</dbReference>
<evidence type="ECO:0000256" key="6">
    <source>
        <dbReference type="ARBA" id="ARBA00023014"/>
    </source>
</evidence>
<keyword evidence="3" id="KW-0479">Metal-binding</keyword>
<keyword evidence="6" id="KW-0411">Iron-sulfur</keyword>
<keyword evidence="5" id="KW-0408">Iron</keyword>
<dbReference type="SUPFAM" id="SSF56014">
    <property type="entry name" value="Nitrite and sulphite reductase 4Fe-4S domain-like"/>
    <property type="match status" value="1"/>
</dbReference>
<gene>
    <name evidence="8" type="ORF">HJ588_14335</name>
</gene>
<evidence type="ECO:0000256" key="5">
    <source>
        <dbReference type="ARBA" id="ARBA00023004"/>
    </source>
</evidence>
<dbReference type="InterPro" id="IPR005117">
    <property type="entry name" value="NiRdtase/SiRdtase_haem-b_fer"/>
</dbReference>
<evidence type="ECO:0000256" key="4">
    <source>
        <dbReference type="ARBA" id="ARBA00023002"/>
    </source>
</evidence>
<sequence>MTPQPPAPDACPGLLRPFPGGDGAIVRLRVPGGHLRLATMQGLLRVAGEHGAPFLQLTSRANLQVRGLPDPLPDSVVTEIADLGLLPSTTHERVRNILTAPFSHDAAATARRLDRALCARPALAELPGRFLFAVEDTPSAAIAAAGADIVIRPGAVAVRRPDLGYVGRSVPSGGEIPAALDLAEQFLRQRADVGVWRTHQLPSSATLFAGMASWSPTIADPPQPGVHGRYVLAGIPLGLAGAAEVSALTELADRLGTDRVELTPWKAVALPVARPQDVPAALAMAADAGLLVEPAAPVTACIGAPWCARTDVETLPLARQLMARADAPGTALHLSGCARRCGTPARAHIAIVPPSDATPDALIDAWKKHDNT</sequence>
<dbReference type="RefSeq" id="WP_171156716.1">
    <property type="nucleotide sequence ID" value="NZ_JABENB010000002.1"/>
</dbReference>
<keyword evidence="9" id="KW-1185">Reference proteome</keyword>
<dbReference type="GO" id="GO:0016491">
    <property type="term" value="F:oxidoreductase activity"/>
    <property type="evidence" value="ECO:0007669"/>
    <property type="project" value="UniProtKB-KW"/>
</dbReference>
<protein>
    <submittedName>
        <fullName evidence="8">Cobalamin biosynthesis protein CobG</fullName>
    </submittedName>
</protein>
<evidence type="ECO:0000256" key="1">
    <source>
        <dbReference type="ARBA" id="ARBA00022485"/>
    </source>
</evidence>
<dbReference type="Gene3D" id="3.30.413.10">
    <property type="entry name" value="Sulfite Reductase Hemoprotein, domain 1"/>
    <property type="match status" value="2"/>
</dbReference>
<keyword evidence="4" id="KW-0560">Oxidoreductase</keyword>
<dbReference type="Proteomes" id="UP000557772">
    <property type="component" value="Unassembled WGS sequence"/>
</dbReference>
<name>A0A849AK84_9MICO</name>
<evidence type="ECO:0000256" key="2">
    <source>
        <dbReference type="ARBA" id="ARBA00022617"/>
    </source>
</evidence>
<accession>A0A849AK84</accession>
<dbReference type="PANTHER" id="PTHR32439:SF9">
    <property type="entry name" value="BLR3264 PROTEIN"/>
    <property type="match status" value="1"/>
</dbReference>
<organism evidence="8 9">
    <name type="scientific">Flexivirga aerilata</name>
    <dbReference type="NCBI Taxonomy" id="1656889"/>
    <lineage>
        <taxon>Bacteria</taxon>
        <taxon>Bacillati</taxon>
        <taxon>Actinomycetota</taxon>
        <taxon>Actinomycetes</taxon>
        <taxon>Micrococcales</taxon>
        <taxon>Dermacoccaceae</taxon>
        <taxon>Flexivirga</taxon>
    </lineage>
</organism>
<evidence type="ECO:0000313" key="9">
    <source>
        <dbReference type="Proteomes" id="UP000557772"/>
    </source>
</evidence>
<dbReference type="GO" id="GO:0046872">
    <property type="term" value="F:metal ion binding"/>
    <property type="evidence" value="ECO:0007669"/>
    <property type="project" value="UniProtKB-KW"/>
</dbReference>